<name>A0ABI7ZZZ6_FELCA</name>
<feature type="compositionally biased region" description="Basic and acidic residues" evidence="2">
    <location>
        <begin position="80"/>
        <end position="95"/>
    </location>
</feature>
<reference evidence="3" key="2">
    <citation type="submission" date="2025-08" db="UniProtKB">
        <authorList>
            <consortium name="Ensembl"/>
        </authorList>
    </citation>
    <scope>IDENTIFICATION</scope>
    <source>
        <strain evidence="3">breed Abyssinian</strain>
    </source>
</reference>
<evidence type="ECO:0000256" key="2">
    <source>
        <dbReference type="SAM" id="MobiDB-lite"/>
    </source>
</evidence>
<organism evidence="3 4">
    <name type="scientific">Felis catus</name>
    <name type="common">Cat</name>
    <name type="synonym">Felis silvestris catus</name>
    <dbReference type="NCBI Taxonomy" id="9685"/>
    <lineage>
        <taxon>Eukaryota</taxon>
        <taxon>Metazoa</taxon>
        <taxon>Chordata</taxon>
        <taxon>Craniata</taxon>
        <taxon>Vertebrata</taxon>
        <taxon>Euteleostomi</taxon>
        <taxon>Mammalia</taxon>
        <taxon>Eutheria</taxon>
        <taxon>Laurasiatheria</taxon>
        <taxon>Carnivora</taxon>
        <taxon>Feliformia</taxon>
        <taxon>Felidae</taxon>
        <taxon>Felinae</taxon>
        <taxon>Felis</taxon>
    </lineage>
</organism>
<feature type="region of interest" description="Disordered" evidence="2">
    <location>
        <begin position="1"/>
        <end position="193"/>
    </location>
</feature>
<protein>
    <submittedName>
        <fullName evidence="3">Family with sequence similarity 219 member B</fullName>
    </submittedName>
</protein>
<dbReference type="Proteomes" id="UP000823872">
    <property type="component" value="Chromosome B3"/>
</dbReference>
<dbReference type="InterPro" id="IPR029339">
    <property type="entry name" value="FAM219"/>
</dbReference>
<accession>A0ABI7ZZZ6</accession>
<keyword evidence="4" id="KW-1185">Reference proteome</keyword>
<feature type="compositionally biased region" description="Basic and acidic residues" evidence="2">
    <location>
        <begin position="61"/>
        <end position="71"/>
    </location>
</feature>
<dbReference type="Ensembl" id="ENSFCTT00005074425.1">
    <property type="protein sequence ID" value="ENSFCTP00005052481.1"/>
    <property type="gene ID" value="ENSFCTG00005026255.1"/>
</dbReference>
<feature type="compositionally biased region" description="Polar residues" evidence="2">
    <location>
        <begin position="179"/>
        <end position="193"/>
    </location>
</feature>
<dbReference type="GeneTree" id="ENSGT00390000000860"/>
<evidence type="ECO:0000313" key="4">
    <source>
        <dbReference type="Proteomes" id="UP000823872"/>
    </source>
</evidence>
<dbReference type="PANTHER" id="PTHR31281:SF2">
    <property type="entry name" value="PROTEIN FAM219B"/>
    <property type="match status" value="1"/>
</dbReference>
<dbReference type="PANTHER" id="PTHR31281">
    <property type="entry name" value="PROTEIN FAM219A"/>
    <property type="match status" value="1"/>
</dbReference>
<feature type="compositionally biased region" description="Gly residues" evidence="2">
    <location>
        <begin position="47"/>
        <end position="59"/>
    </location>
</feature>
<sequence length="243" mass="25648">PVPQGAVQLCQPTAGGAGSLGRLRPAPARLHLVRKRPPPCPPRTRKPGGGAVRRGGPWPGHGERGAQHARDAGFYPGTPARRDPGLRTGRHEAALRAKRQRSPPTRGAAPGGCGEEGTVHGDARAFHSGQAAEAPGPGQGRSAEKRSVKFNKGYTALSQSPDENLVSLDSDSDGELESRYSSGYSSAEQVNQEVSRQLLQDGYHLDEIPDDEDLDLIPPKPMASSTCSCCWCCLGDSSSCTLQ</sequence>
<evidence type="ECO:0000313" key="3">
    <source>
        <dbReference type="Ensembl" id="ENSFCTP00005052481.1"/>
    </source>
</evidence>
<evidence type="ECO:0000256" key="1">
    <source>
        <dbReference type="ARBA" id="ARBA00010549"/>
    </source>
</evidence>
<comment type="similarity">
    <text evidence="1">Belongs to the FAM219 family.</text>
</comment>
<dbReference type="Pfam" id="PF15260">
    <property type="entry name" value="FAM219A"/>
    <property type="match status" value="1"/>
</dbReference>
<reference evidence="3" key="3">
    <citation type="submission" date="2025-09" db="UniProtKB">
        <authorList>
            <consortium name="Ensembl"/>
        </authorList>
    </citation>
    <scope>IDENTIFICATION</scope>
    <source>
        <strain evidence="3">breed Abyssinian</strain>
    </source>
</reference>
<reference evidence="3 4" key="1">
    <citation type="submission" date="2021-02" db="EMBL/GenBank/DDBJ databases">
        <title>Safari Cat Assemblies.</title>
        <authorList>
            <person name="Bredemeyer K.R."/>
            <person name="Murphy W.J."/>
        </authorList>
    </citation>
    <scope>NUCLEOTIDE SEQUENCE [LARGE SCALE GENOMIC DNA]</scope>
</reference>
<gene>
    <name evidence="3" type="primary">FAM219B</name>
</gene>
<proteinExistence type="inferred from homology"/>